<evidence type="ECO:0000313" key="4">
    <source>
        <dbReference type="Proteomes" id="UP000186026"/>
    </source>
</evidence>
<sequence length="551" mass="63948">MQYFISRNSIPSQFVNIKLKLSCETGEKVKLQLAAWRPGRYELTNYAQKIRAFKISHLSKPINWKKQSKDCWTFTADVPGIYEINYEFYANQMDAGGCWSDEIQLYLNFSNCLFEINHRENEAILIQIDFPNNYKVACSLIRQDHTTWSAKNYQEAIDSPFLASKDLKHYEYSIASSRFHLWFNGSIHFDINELIEVFKGFTQAQIKDFGDFLADDYHFIFQLLAFKHYHGVEHQYSTVITIGPDKDLSERTLLKELIGVSSHELYHFWNVCRIRPKELIPYSLAQEIYLDAGLVLEGVTTYMGDLYLLKSGYFDLKEYCEEILQKLFQKEFDSFGWKNQSISESSGDLWLDGYKAGIPDKKVSIYNRGAIISLCIDLILLQKGSSLTKVMKLMWERFGKTQIGYTMADFQTMIAEAHGEAKVIQDFFESYVFGVADILPLLKQNLEAVGIQIETVYPEKSTLLNNFGIRVAENGLITQVHPDSDAYKNCMIGDKIIESSIETEKGQTLEILIERQSRRINISLPNTESFYFPQFKCRILSETKWRLDWIK</sequence>
<dbReference type="PIRSF" id="PIRSF016493">
    <property type="entry name" value="Glycyl_aminpptds"/>
    <property type="match status" value="1"/>
</dbReference>
<dbReference type="AlphaFoldDB" id="A0A1N7Q5N9"/>
<organism evidence="3 4">
    <name type="scientific">Belliella pelovolcani</name>
    <dbReference type="NCBI Taxonomy" id="529505"/>
    <lineage>
        <taxon>Bacteria</taxon>
        <taxon>Pseudomonadati</taxon>
        <taxon>Bacteroidota</taxon>
        <taxon>Cytophagia</taxon>
        <taxon>Cytophagales</taxon>
        <taxon>Cyclobacteriaceae</taxon>
        <taxon>Belliella</taxon>
    </lineage>
</organism>
<evidence type="ECO:0000259" key="2">
    <source>
        <dbReference type="Pfam" id="PF17899"/>
    </source>
</evidence>
<dbReference type="Gene3D" id="2.60.40.3650">
    <property type="match status" value="1"/>
</dbReference>
<keyword evidence="3" id="KW-0645">Protease</keyword>
<keyword evidence="3" id="KW-0482">Metalloprotease</keyword>
<dbReference type="InterPro" id="IPR024191">
    <property type="entry name" value="Peptidase_M61"/>
</dbReference>
<dbReference type="OrthoDB" id="9778516at2"/>
<dbReference type="STRING" id="529505.SAMN05421761_1321"/>
<dbReference type="Pfam" id="PF17899">
    <property type="entry name" value="Peptidase_M61_N"/>
    <property type="match status" value="1"/>
</dbReference>
<feature type="domain" description="Peptidase M61 catalytic" evidence="1">
    <location>
        <begin position="257"/>
        <end position="372"/>
    </location>
</feature>
<accession>A0A1N7Q5N9</accession>
<dbReference type="Proteomes" id="UP000186026">
    <property type="component" value="Unassembled WGS sequence"/>
</dbReference>
<proteinExistence type="predicted"/>
<keyword evidence="3" id="KW-0378">Hydrolase</keyword>
<dbReference type="GO" id="GO:0008237">
    <property type="term" value="F:metallopeptidase activity"/>
    <property type="evidence" value="ECO:0007669"/>
    <property type="project" value="UniProtKB-KW"/>
</dbReference>
<dbReference type="InterPro" id="IPR027268">
    <property type="entry name" value="Peptidase_M4/M1_CTD_sf"/>
</dbReference>
<evidence type="ECO:0000313" key="3">
    <source>
        <dbReference type="EMBL" id="SIT18029.1"/>
    </source>
</evidence>
<keyword evidence="4" id="KW-1185">Reference proteome</keyword>
<dbReference type="Gene3D" id="1.10.390.10">
    <property type="entry name" value="Neutral Protease Domain 2"/>
    <property type="match status" value="1"/>
</dbReference>
<dbReference type="GO" id="GO:0006508">
    <property type="term" value="P:proteolysis"/>
    <property type="evidence" value="ECO:0007669"/>
    <property type="project" value="UniProtKB-KW"/>
</dbReference>
<dbReference type="EMBL" id="FTOP01000032">
    <property type="protein sequence ID" value="SIT18029.1"/>
    <property type="molecule type" value="Genomic_DNA"/>
</dbReference>
<feature type="domain" description="Peptidase M61 N-terminal" evidence="2">
    <location>
        <begin position="2"/>
        <end position="165"/>
    </location>
</feature>
<dbReference type="RefSeq" id="WP_076503141.1">
    <property type="nucleotide sequence ID" value="NZ_FTOP01000032.1"/>
</dbReference>
<name>A0A1N7Q5N9_9BACT</name>
<protein>
    <submittedName>
        <fullName evidence="3">Predicted metalloprotease, contains C-terminal PDZ domain</fullName>
    </submittedName>
</protein>
<dbReference type="InterPro" id="IPR007963">
    <property type="entry name" value="Peptidase_M61_catalytic"/>
</dbReference>
<dbReference type="InterPro" id="IPR040756">
    <property type="entry name" value="Peptidase_M61_N"/>
</dbReference>
<gene>
    <name evidence="3" type="ORF">SAMN05421761_1321</name>
</gene>
<dbReference type="Pfam" id="PF05299">
    <property type="entry name" value="Peptidase_M61"/>
    <property type="match status" value="1"/>
</dbReference>
<evidence type="ECO:0000259" key="1">
    <source>
        <dbReference type="Pfam" id="PF05299"/>
    </source>
</evidence>
<reference evidence="4" key="1">
    <citation type="submission" date="2017-01" db="EMBL/GenBank/DDBJ databases">
        <authorList>
            <person name="Varghese N."/>
            <person name="Submissions S."/>
        </authorList>
    </citation>
    <scope>NUCLEOTIDE SEQUENCE [LARGE SCALE GENOMIC DNA]</scope>
    <source>
        <strain evidence="4">DSM 46698</strain>
    </source>
</reference>